<feature type="transmembrane region" description="Helical" evidence="3">
    <location>
        <begin position="12"/>
        <end position="30"/>
    </location>
</feature>
<keyword evidence="2" id="KW-0178">Competence</keyword>
<evidence type="ECO:0000313" key="5">
    <source>
        <dbReference type="Proteomes" id="UP001180842"/>
    </source>
</evidence>
<keyword evidence="3" id="KW-0812">Transmembrane</keyword>
<dbReference type="Pfam" id="PF15980">
    <property type="entry name" value="ComGF"/>
    <property type="match status" value="1"/>
</dbReference>
<dbReference type="NCBIfam" id="TIGR02532">
    <property type="entry name" value="IV_pilin_GFxxxE"/>
    <property type="match status" value="1"/>
</dbReference>
<dbReference type="NCBIfam" id="NF041002">
    <property type="entry name" value="pilin_ComGF"/>
    <property type="match status" value="1"/>
</dbReference>
<evidence type="ECO:0000256" key="3">
    <source>
        <dbReference type="SAM" id="Phobius"/>
    </source>
</evidence>
<dbReference type="Proteomes" id="UP001180842">
    <property type="component" value="Unassembled WGS sequence"/>
</dbReference>
<dbReference type="AlphaFoldDB" id="A0AAE4I4G5"/>
<keyword evidence="3" id="KW-1133">Transmembrane helix</keyword>
<organism evidence="4 5">
    <name type="scientific">Enterococcus pseudoavium</name>
    <dbReference type="NCBI Taxonomy" id="44007"/>
    <lineage>
        <taxon>Bacteria</taxon>
        <taxon>Bacillati</taxon>
        <taxon>Bacillota</taxon>
        <taxon>Bacilli</taxon>
        <taxon>Lactobacillales</taxon>
        <taxon>Enterococcaceae</taxon>
        <taxon>Enterococcus</taxon>
    </lineage>
</organism>
<dbReference type="GO" id="GO:0009986">
    <property type="term" value="C:cell surface"/>
    <property type="evidence" value="ECO:0007669"/>
    <property type="project" value="UniProtKB-SubCell"/>
</dbReference>
<protein>
    <submittedName>
        <fullName evidence="4">Competence type IV pilus minor pilin ComGF</fullName>
    </submittedName>
</protein>
<dbReference type="RefSeq" id="WP_311797359.1">
    <property type="nucleotide sequence ID" value="NZ_JARQAI010000020.1"/>
</dbReference>
<comment type="caution">
    <text evidence="4">The sequence shown here is derived from an EMBL/GenBank/DDBJ whole genome shotgun (WGS) entry which is preliminary data.</text>
</comment>
<accession>A0AAE4I4G5</accession>
<dbReference type="GO" id="GO:0030420">
    <property type="term" value="P:establishment of competence for transformation"/>
    <property type="evidence" value="ECO:0007669"/>
    <property type="project" value="UniProtKB-KW"/>
</dbReference>
<evidence type="ECO:0000313" key="4">
    <source>
        <dbReference type="EMBL" id="MDT2737790.1"/>
    </source>
</evidence>
<dbReference type="EMBL" id="JARQAI010000020">
    <property type="protein sequence ID" value="MDT2737790.1"/>
    <property type="molecule type" value="Genomic_DNA"/>
</dbReference>
<sequence>MKENSGFTLLESMVALIMLSGVLLLLSGLIQHANKIEQSLKGYHQLEWEIYLLQLDNELAELQYIETSGNEIICKTDAEESVFIQQFKDKIIKRQSGGYQPLLTGVKKFVCQEENQGVDFSVTFTDGKQKKGTWIFE</sequence>
<proteinExistence type="predicted"/>
<name>A0AAE4I4G5_9ENTE</name>
<keyword evidence="3" id="KW-0472">Membrane</keyword>
<comment type="subcellular location">
    <subcellularLocation>
        <location evidence="1">Cell surface</location>
    </subcellularLocation>
</comment>
<dbReference type="PROSITE" id="PS00409">
    <property type="entry name" value="PROKAR_NTER_METHYL"/>
    <property type="match status" value="1"/>
</dbReference>
<gene>
    <name evidence="4" type="primary">comGF</name>
    <name evidence="4" type="ORF">P7H00_11780</name>
</gene>
<reference evidence="4" key="1">
    <citation type="submission" date="2023-03" db="EMBL/GenBank/DDBJ databases">
        <authorList>
            <person name="Shen W."/>
            <person name="Cai J."/>
        </authorList>
    </citation>
    <scope>NUCLEOTIDE SEQUENCE</scope>
    <source>
        <strain evidence="4">P69-2</strain>
    </source>
</reference>
<dbReference type="InterPro" id="IPR016977">
    <property type="entry name" value="ComGF"/>
</dbReference>
<evidence type="ECO:0000256" key="2">
    <source>
        <dbReference type="ARBA" id="ARBA00023287"/>
    </source>
</evidence>
<dbReference type="InterPro" id="IPR012902">
    <property type="entry name" value="N_methyl_site"/>
</dbReference>
<evidence type="ECO:0000256" key="1">
    <source>
        <dbReference type="ARBA" id="ARBA00004241"/>
    </source>
</evidence>